<comment type="similarity">
    <text evidence="2">Belongs to the major facilitator superfamily. Proton-dependent oligopeptide transporter (POT/PTR) (TC 2.A.17) family.</text>
</comment>
<comment type="caution">
    <text evidence="8">The sequence shown here is derived from an EMBL/GenBank/DDBJ whole genome shotgun (WGS) entry which is preliminary data.</text>
</comment>
<feature type="transmembrane region" description="Helical" evidence="7">
    <location>
        <begin position="71"/>
        <end position="92"/>
    </location>
</feature>
<keyword evidence="3 7" id="KW-0812">Transmembrane</keyword>
<feature type="transmembrane region" description="Helical" evidence="7">
    <location>
        <begin position="99"/>
        <end position="119"/>
    </location>
</feature>
<accession>A0A8T0LFG8</accession>
<dbReference type="AlphaFoldDB" id="A0A8T0LFG8"/>
<evidence type="ECO:0000256" key="3">
    <source>
        <dbReference type="ARBA" id="ARBA00022692"/>
    </source>
</evidence>
<feature type="transmembrane region" description="Helical" evidence="7">
    <location>
        <begin position="191"/>
        <end position="210"/>
    </location>
</feature>
<evidence type="ECO:0000256" key="1">
    <source>
        <dbReference type="ARBA" id="ARBA00004141"/>
    </source>
</evidence>
<dbReference type="Proteomes" id="UP000743370">
    <property type="component" value="Unassembled WGS sequence"/>
</dbReference>
<dbReference type="GO" id="GO:0022857">
    <property type="term" value="F:transmembrane transporter activity"/>
    <property type="evidence" value="ECO:0007669"/>
    <property type="project" value="InterPro"/>
</dbReference>
<comment type="subcellular location">
    <subcellularLocation>
        <location evidence="1">Membrane</location>
        <topology evidence="1">Multi-pass membrane protein</topology>
    </subcellularLocation>
</comment>
<feature type="transmembrane region" description="Helical" evidence="7">
    <location>
        <begin position="459"/>
        <end position="477"/>
    </location>
</feature>
<feature type="transmembrane region" description="Helical" evidence="7">
    <location>
        <begin position="375"/>
        <end position="397"/>
    </location>
</feature>
<evidence type="ECO:0000256" key="4">
    <source>
        <dbReference type="ARBA" id="ARBA00022989"/>
    </source>
</evidence>
<evidence type="ECO:0000313" key="8">
    <source>
        <dbReference type="EMBL" id="KAG2409468.1"/>
    </source>
</evidence>
<evidence type="ECO:0000256" key="5">
    <source>
        <dbReference type="ARBA" id="ARBA00023136"/>
    </source>
</evidence>
<keyword evidence="5 7" id="KW-0472">Membrane</keyword>
<evidence type="ECO:0000313" key="9">
    <source>
        <dbReference type="Proteomes" id="UP000743370"/>
    </source>
</evidence>
<evidence type="ECO:0000256" key="6">
    <source>
        <dbReference type="SAM" id="MobiDB-lite"/>
    </source>
</evidence>
<feature type="region of interest" description="Disordered" evidence="6">
    <location>
        <begin position="1"/>
        <end position="25"/>
    </location>
</feature>
<proteinExistence type="inferred from homology"/>
<organism evidence="8 9">
    <name type="scientific">Phaseolus angularis</name>
    <name type="common">Azuki bean</name>
    <name type="synonym">Vigna angularis</name>
    <dbReference type="NCBI Taxonomy" id="3914"/>
    <lineage>
        <taxon>Eukaryota</taxon>
        <taxon>Viridiplantae</taxon>
        <taxon>Streptophyta</taxon>
        <taxon>Embryophyta</taxon>
        <taxon>Tracheophyta</taxon>
        <taxon>Spermatophyta</taxon>
        <taxon>Magnoliopsida</taxon>
        <taxon>eudicotyledons</taxon>
        <taxon>Gunneridae</taxon>
        <taxon>Pentapetalae</taxon>
        <taxon>rosids</taxon>
        <taxon>fabids</taxon>
        <taxon>Fabales</taxon>
        <taxon>Fabaceae</taxon>
        <taxon>Papilionoideae</taxon>
        <taxon>50 kb inversion clade</taxon>
        <taxon>NPAAA clade</taxon>
        <taxon>indigoferoid/millettioid clade</taxon>
        <taxon>Phaseoleae</taxon>
        <taxon>Vigna</taxon>
    </lineage>
</organism>
<protein>
    <submittedName>
        <fullName evidence="8">Protein NRT1/ PTR FAMILY 2.13</fullName>
    </submittedName>
</protein>
<dbReference type="InterPro" id="IPR000109">
    <property type="entry name" value="POT_fam"/>
</dbReference>
<dbReference type="Pfam" id="PF00854">
    <property type="entry name" value="PTR2"/>
    <property type="match status" value="1"/>
</dbReference>
<sequence>MPSLQQKLLDEESLAQSEPNTHSRKPGWKAMPYILGNDTIERLATFGMQANFVVYLMKVYNMDQVLSANILNTWIAVSNITPLIGAFFADAYLGKFRTIALASFASLVGMVTVMLTAWVPQFHPAPCSVEQQQNGACQGQSNFQMGVLVFGLFWLSIGSGGIRPCSVPFAVDQFDLTTAEGRHGSSSFYTLYYTTQTLVMLINQTVLVYIQDSVSWTLGFALPTVYMIVSILFFFAGSKVYAYVKPKGSNLSSIVQVLVAAQHKRHFRMYAARDTQAALYDPPLENDSEGKLLLTNDFGCLNKAAIVVENDLDNDGLNKKPWRLSSIQQVEELKCLLKIMPIFVTSIIVNIPLGQQAIFGVSQAMKMDRHLGHNFEIHPGSINVIMLLSIGILLPFYDRIVVPALEKVTKQEGGLTALQRIGFGHAFGFLSMVVSGLVEIKRRELAISSGASDGVAPISVLWLAPQFILLACCHVFATVGHTEFFNNESPEGLRSIANSLLCLNVSAASNLSSFIVNIVHSFTGKQGQPDWLDGDINKGRLENFYFVVAAFGLEGRLPFASPWPVRSCREGGDFEWLRRVFHFIAAWWMLKPRRLCSSGASALGSCSGVFAVKGSRVESRGRRPCRILFLIIVKKLRAIVDGVARRR</sequence>
<dbReference type="Gene3D" id="1.20.1250.20">
    <property type="entry name" value="MFS general substrate transporter like domains"/>
    <property type="match status" value="1"/>
</dbReference>
<dbReference type="InterPro" id="IPR036259">
    <property type="entry name" value="MFS_trans_sf"/>
</dbReference>
<dbReference type="EMBL" id="JABFOF010000001">
    <property type="protein sequence ID" value="KAG2409468.1"/>
    <property type="molecule type" value="Genomic_DNA"/>
</dbReference>
<feature type="transmembrane region" description="Helical" evidence="7">
    <location>
        <begin position="417"/>
        <end position="438"/>
    </location>
</feature>
<dbReference type="PANTHER" id="PTHR11654">
    <property type="entry name" value="OLIGOPEPTIDE TRANSPORTER-RELATED"/>
    <property type="match status" value="1"/>
</dbReference>
<dbReference type="GO" id="GO:0016020">
    <property type="term" value="C:membrane"/>
    <property type="evidence" value="ECO:0007669"/>
    <property type="project" value="UniProtKB-SubCell"/>
</dbReference>
<keyword evidence="4 7" id="KW-1133">Transmembrane helix</keyword>
<name>A0A8T0LFG8_PHAAN</name>
<feature type="transmembrane region" description="Helical" evidence="7">
    <location>
        <begin position="216"/>
        <end position="237"/>
    </location>
</feature>
<dbReference type="SUPFAM" id="SSF103473">
    <property type="entry name" value="MFS general substrate transporter"/>
    <property type="match status" value="1"/>
</dbReference>
<gene>
    <name evidence="8" type="ORF">HKW66_Vig0001330</name>
</gene>
<dbReference type="CDD" id="cd17416">
    <property type="entry name" value="MFS_NPF1_2"/>
    <property type="match status" value="1"/>
</dbReference>
<reference evidence="8 9" key="1">
    <citation type="submission" date="2020-05" db="EMBL/GenBank/DDBJ databases">
        <title>Vigna angularis (adzuki bean) Var. LongXiaoDou No. 4 denovo assembly.</title>
        <authorList>
            <person name="Xiang H."/>
        </authorList>
    </citation>
    <scope>NUCLEOTIDE SEQUENCE [LARGE SCALE GENOMIC DNA]</scope>
    <source>
        <tissue evidence="8">Leaf</tissue>
    </source>
</reference>
<evidence type="ECO:0000256" key="2">
    <source>
        <dbReference type="ARBA" id="ARBA00005982"/>
    </source>
</evidence>
<evidence type="ECO:0000256" key="7">
    <source>
        <dbReference type="SAM" id="Phobius"/>
    </source>
</evidence>
<feature type="transmembrane region" description="Helical" evidence="7">
    <location>
        <begin position="139"/>
        <end position="157"/>
    </location>
</feature>